<dbReference type="HOGENOM" id="CLU_674170_0_0_4"/>
<dbReference type="STRING" id="1565605.PG1C_11070"/>
<accession>A0A0C5J141</accession>
<feature type="domain" description="Polysaccharide pyruvyl transferase" evidence="1">
    <location>
        <begin position="62"/>
        <end position="338"/>
    </location>
</feature>
<organism evidence="2 3">
    <name type="scientific">Rugosibacter aromaticivorans</name>
    <dbReference type="NCBI Taxonomy" id="1565605"/>
    <lineage>
        <taxon>Bacteria</taxon>
        <taxon>Pseudomonadati</taxon>
        <taxon>Pseudomonadota</taxon>
        <taxon>Betaproteobacteria</taxon>
        <taxon>Nitrosomonadales</taxon>
        <taxon>Sterolibacteriaceae</taxon>
        <taxon>Rugosibacter</taxon>
    </lineage>
</organism>
<keyword evidence="3" id="KW-1185">Reference proteome</keyword>
<sequence length="408" mass="46258">MNLIRVLLYVPVPETQAFLPVKRGVFQEAKSFLKRHWEIEKSVRSGKLCLSDYHHIRTLSSNRGDIAIGTAVKESLVRAFREDGCEITVAGWDSLSPTSVSWINDEFDLFVIGGGGYIFLDSGGFLNHRKKDIEFLKDITVPIVAYGIGLNRLMYEKTIDVDAFTTLPTETKNYLNYFSNVVSEISVRDLPTQQLFQRAAKRDSVLTGDPALFLGLDETPSSLSIRSGESNGEVGINVAAHGWRALKILEQVMPVLEPIFFELESKSAKELSYFLHDNLEYPVVEYLRRRGLHLRLVDGLPKVLSEGYRSMDFVVSQMLHSSILAFSVGTPAINIAYDLKSAAFFELFNLSEYSIPWNQLNHERLRYSMDRMRCSLQEVKATIAERRTDLLAEQERFLSRVISLVGQD</sequence>
<reference evidence="2 3" key="1">
    <citation type="journal article" date="2015" name="Genome Announc.">
        <title>Complete Genome Sequence of a Novel Bacterium within the Family Rhodocyclaceae That Degrades Polycyclic Aromatic Hydrocarbons.</title>
        <authorList>
            <person name="Singleton D.R."/>
            <person name="Dickey A.N."/>
            <person name="Scholl E.H."/>
            <person name="Wright F.A."/>
            <person name="Aitken M.D."/>
        </authorList>
    </citation>
    <scope>NUCLEOTIDE SEQUENCE [LARGE SCALE GENOMIC DNA]</scope>
    <source>
        <strain evidence="3">PG1-Ca6</strain>
    </source>
</reference>
<dbReference type="RefSeq" id="WP_202634863.1">
    <property type="nucleotide sequence ID" value="NZ_CP010554.1"/>
</dbReference>
<evidence type="ECO:0000313" key="2">
    <source>
        <dbReference type="EMBL" id="AJP48822.1"/>
    </source>
</evidence>
<name>A0A0C5J141_9PROT</name>
<protein>
    <recommendedName>
        <fullName evidence="1">Polysaccharide pyruvyl transferase domain-containing protein</fullName>
    </recommendedName>
</protein>
<dbReference type="EMBL" id="CP010554">
    <property type="protein sequence ID" value="AJP48822.1"/>
    <property type="molecule type" value="Genomic_DNA"/>
</dbReference>
<dbReference type="InterPro" id="IPR007345">
    <property type="entry name" value="Polysacch_pyruvyl_Trfase"/>
</dbReference>
<gene>
    <name evidence="2" type="ORF">PG1C_11070</name>
</gene>
<dbReference type="PANTHER" id="PTHR36836">
    <property type="entry name" value="COLANIC ACID BIOSYNTHESIS PROTEIN WCAK"/>
    <property type="match status" value="1"/>
</dbReference>
<dbReference type="Proteomes" id="UP000061603">
    <property type="component" value="Chromosome"/>
</dbReference>
<evidence type="ECO:0000259" key="1">
    <source>
        <dbReference type="Pfam" id="PF04230"/>
    </source>
</evidence>
<dbReference type="AlphaFoldDB" id="A0A0C5J141"/>
<evidence type="ECO:0000313" key="3">
    <source>
        <dbReference type="Proteomes" id="UP000061603"/>
    </source>
</evidence>
<dbReference type="PANTHER" id="PTHR36836:SF1">
    <property type="entry name" value="COLANIC ACID BIOSYNTHESIS PROTEIN WCAK"/>
    <property type="match status" value="1"/>
</dbReference>
<dbReference type="Pfam" id="PF04230">
    <property type="entry name" value="PS_pyruv_trans"/>
    <property type="match status" value="1"/>
</dbReference>
<proteinExistence type="predicted"/>
<dbReference type="KEGG" id="rbu:PG1C_11070"/>